<dbReference type="PANTHER" id="PTHR10165:SF154">
    <property type="entry name" value="PAP2 DOMAIN PROTEIN (AFU_ORTHOLOGUE AFUA_1G09730)"/>
    <property type="match status" value="1"/>
</dbReference>
<dbReference type="STRING" id="183478.A0A364N2X3"/>
<feature type="region of interest" description="Disordered" evidence="6">
    <location>
        <begin position="396"/>
        <end position="420"/>
    </location>
</feature>
<evidence type="ECO:0000256" key="6">
    <source>
        <dbReference type="SAM" id="MobiDB-lite"/>
    </source>
</evidence>
<feature type="transmembrane region" description="Helical" evidence="7">
    <location>
        <begin position="12"/>
        <end position="35"/>
    </location>
</feature>
<dbReference type="PANTHER" id="PTHR10165">
    <property type="entry name" value="LIPID PHOSPHATE PHOSPHATASE"/>
    <property type="match status" value="1"/>
</dbReference>
<dbReference type="GO" id="GO:0016020">
    <property type="term" value="C:membrane"/>
    <property type="evidence" value="ECO:0007669"/>
    <property type="project" value="UniProtKB-SubCell"/>
</dbReference>
<evidence type="ECO:0000256" key="5">
    <source>
        <dbReference type="ARBA" id="ARBA00023136"/>
    </source>
</evidence>
<protein>
    <submittedName>
        <fullName evidence="9">Acid phosphatase/Vanadium-dependent haloperoxidase</fullName>
        <ecNumber evidence="9">1.11.1.7</ecNumber>
    </submittedName>
</protein>
<sequence>MPMLVRLNVPSVRLVASYIFDWICIVAIAAVAGGWEFLEPFRRPFSPVDLSISYPHQTSEMIPTWLLVVVSLIAPAGIIMVVCLVFVPGPTAERGTSKLLIWRRKLWEWNTGWMGLALSLATAFLITQGMKNLFGKPRPDLLSRCKPDLDRIRDFAVNPIGEIFDPAWVLVTPGICTETDNDFLKDGFKSFPSGHASFSWAGLLYLTLFLASKFSVAIPFLPPRPFSTNPAHTSAVTPSNLKKSTILPVHKQESSLSSPTSYHEDAVVPIRYQNAAPPVYTLVLILVPVCAAIYITSTRFTDFRHFGFDLLFGTFIGVTCSWFSFRWYHLPVTRGAGWAWGPRSYERAWGIGVGRGSYVGAEGWSRARVSETALKRRTGAQMNGQGMDESELGVLNRNGAPHAGNPPSPIHSRGGIAQEV</sequence>
<reference evidence="10" key="1">
    <citation type="submission" date="2018-05" db="EMBL/GenBank/DDBJ databases">
        <title>Draft genome sequence of Stemphylium lycopersici strain CIDEFI 213.</title>
        <authorList>
            <person name="Medina R."/>
            <person name="Franco M.E.E."/>
            <person name="Lucentini C.G."/>
            <person name="Saparrat M.C.N."/>
            <person name="Balatti P.A."/>
        </authorList>
    </citation>
    <scope>NUCLEOTIDE SEQUENCE [LARGE SCALE GENOMIC DNA]</scope>
    <source>
        <strain evidence="10">CIDEFI 213</strain>
    </source>
</reference>
<feature type="transmembrane region" description="Helical" evidence="7">
    <location>
        <begin position="279"/>
        <end position="297"/>
    </location>
</feature>
<dbReference type="InterPro" id="IPR043216">
    <property type="entry name" value="PAP-like"/>
</dbReference>
<comment type="similarity">
    <text evidence="2">Belongs to the PA-phosphatase related phosphoesterase family.</text>
</comment>
<keyword evidence="10" id="KW-1185">Reference proteome</keyword>
<dbReference type="GO" id="GO:0008195">
    <property type="term" value="F:phosphatidate phosphatase activity"/>
    <property type="evidence" value="ECO:0007669"/>
    <property type="project" value="TreeGrafter"/>
</dbReference>
<evidence type="ECO:0000256" key="1">
    <source>
        <dbReference type="ARBA" id="ARBA00004141"/>
    </source>
</evidence>
<keyword evidence="5 7" id="KW-0472">Membrane</keyword>
<proteinExistence type="inferred from homology"/>
<dbReference type="EMBL" id="QGDH01000065">
    <property type="protein sequence ID" value="RAR10507.1"/>
    <property type="molecule type" value="Genomic_DNA"/>
</dbReference>
<dbReference type="Proteomes" id="UP000249619">
    <property type="component" value="Unassembled WGS sequence"/>
</dbReference>
<feature type="transmembrane region" description="Helical" evidence="7">
    <location>
        <begin position="198"/>
        <end position="221"/>
    </location>
</feature>
<feature type="transmembrane region" description="Helical" evidence="7">
    <location>
        <begin position="107"/>
        <end position="126"/>
    </location>
</feature>
<organism evidence="9 10">
    <name type="scientific">Stemphylium lycopersici</name>
    <name type="common">Tomato gray leaf spot disease fungus</name>
    <name type="synonym">Thyrospora lycopersici</name>
    <dbReference type="NCBI Taxonomy" id="183478"/>
    <lineage>
        <taxon>Eukaryota</taxon>
        <taxon>Fungi</taxon>
        <taxon>Dikarya</taxon>
        <taxon>Ascomycota</taxon>
        <taxon>Pezizomycotina</taxon>
        <taxon>Dothideomycetes</taxon>
        <taxon>Pleosporomycetidae</taxon>
        <taxon>Pleosporales</taxon>
        <taxon>Pleosporineae</taxon>
        <taxon>Pleosporaceae</taxon>
        <taxon>Stemphylium</taxon>
    </lineage>
</organism>
<dbReference type="CDD" id="cd03390">
    <property type="entry name" value="PAP2_containing_1_like"/>
    <property type="match status" value="1"/>
</dbReference>
<dbReference type="GO" id="GO:0046839">
    <property type="term" value="P:phospholipid dephosphorylation"/>
    <property type="evidence" value="ECO:0007669"/>
    <property type="project" value="TreeGrafter"/>
</dbReference>
<name>A0A364N2X3_STELY</name>
<dbReference type="InterPro" id="IPR000326">
    <property type="entry name" value="PAP2/HPO"/>
</dbReference>
<dbReference type="AlphaFoldDB" id="A0A364N2X3"/>
<evidence type="ECO:0000256" key="4">
    <source>
        <dbReference type="ARBA" id="ARBA00022989"/>
    </source>
</evidence>
<dbReference type="OrthoDB" id="8907274at2759"/>
<evidence type="ECO:0000256" key="2">
    <source>
        <dbReference type="ARBA" id="ARBA00008816"/>
    </source>
</evidence>
<dbReference type="SUPFAM" id="SSF48317">
    <property type="entry name" value="Acid phosphatase/Vanadium-dependent haloperoxidase"/>
    <property type="match status" value="1"/>
</dbReference>
<dbReference type="InterPro" id="IPR036938">
    <property type="entry name" value="PAP2/HPO_sf"/>
</dbReference>
<dbReference type="Pfam" id="PF01569">
    <property type="entry name" value="PAP2"/>
    <property type="match status" value="1"/>
</dbReference>
<evidence type="ECO:0000313" key="9">
    <source>
        <dbReference type="EMBL" id="RAR10507.1"/>
    </source>
</evidence>
<dbReference type="Gene3D" id="1.20.144.10">
    <property type="entry name" value="Phosphatidic acid phosphatase type 2/haloperoxidase"/>
    <property type="match status" value="1"/>
</dbReference>
<keyword evidence="9" id="KW-0560">Oxidoreductase</keyword>
<comment type="caution">
    <text evidence="9">The sequence shown here is derived from an EMBL/GenBank/DDBJ whole genome shotgun (WGS) entry which is preliminary data.</text>
</comment>
<feature type="transmembrane region" description="Helical" evidence="7">
    <location>
        <begin position="65"/>
        <end position="87"/>
    </location>
</feature>
<dbReference type="FunFam" id="1.20.144.10:FF:000042">
    <property type="entry name" value="PAP2 domain protein"/>
    <property type="match status" value="1"/>
</dbReference>
<dbReference type="EC" id="1.11.1.7" evidence="9"/>
<feature type="transmembrane region" description="Helical" evidence="7">
    <location>
        <begin position="303"/>
        <end position="325"/>
    </location>
</feature>
<keyword evidence="4 7" id="KW-1133">Transmembrane helix</keyword>
<dbReference type="GO" id="GO:0006644">
    <property type="term" value="P:phospholipid metabolic process"/>
    <property type="evidence" value="ECO:0007669"/>
    <property type="project" value="InterPro"/>
</dbReference>
<comment type="subcellular location">
    <subcellularLocation>
        <location evidence="1">Membrane</location>
        <topology evidence="1">Multi-pass membrane protein</topology>
    </subcellularLocation>
</comment>
<accession>A0A364N2X3</accession>
<evidence type="ECO:0000256" key="3">
    <source>
        <dbReference type="ARBA" id="ARBA00022692"/>
    </source>
</evidence>
<evidence type="ECO:0000256" key="7">
    <source>
        <dbReference type="SAM" id="Phobius"/>
    </source>
</evidence>
<keyword evidence="3 7" id="KW-0812">Transmembrane</keyword>
<evidence type="ECO:0000259" key="8">
    <source>
        <dbReference type="Pfam" id="PF01569"/>
    </source>
</evidence>
<gene>
    <name evidence="9" type="ORF">DDE83_005009</name>
</gene>
<keyword evidence="9" id="KW-0575">Peroxidase</keyword>
<dbReference type="GO" id="GO:0140825">
    <property type="term" value="F:lactoperoxidase activity"/>
    <property type="evidence" value="ECO:0007669"/>
    <property type="project" value="UniProtKB-EC"/>
</dbReference>
<evidence type="ECO:0000313" key="10">
    <source>
        <dbReference type="Proteomes" id="UP000249619"/>
    </source>
</evidence>
<feature type="domain" description="Phosphatidic acid phosphatase type 2/haloperoxidase" evidence="8">
    <location>
        <begin position="113"/>
        <end position="329"/>
    </location>
</feature>